<keyword evidence="5 8" id="KW-0408">Iron</keyword>
<dbReference type="SFLD" id="SFLDS00029">
    <property type="entry name" value="Radical_SAM"/>
    <property type="match status" value="1"/>
</dbReference>
<evidence type="ECO:0000313" key="10">
    <source>
        <dbReference type="EMBL" id="RDD80487.1"/>
    </source>
</evidence>
<keyword evidence="1 8" id="KW-0004">4Fe-4S</keyword>
<evidence type="ECO:0000256" key="3">
    <source>
        <dbReference type="ARBA" id="ARBA00022723"/>
    </source>
</evidence>
<dbReference type="OrthoDB" id="9792276at2"/>
<dbReference type="GO" id="GO:0000287">
    <property type="term" value="F:magnesium ion binding"/>
    <property type="evidence" value="ECO:0007669"/>
    <property type="project" value="UniProtKB-UniRule"/>
</dbReference>
<comment type="catalytic activity">
    <reaction evidence="8">
        <text>6-carboxy-5,6,7,8-tetrahydropterin + H(+) = 7-carboxy-7-carbaguanine + NH4(+)</text>
        <dbReference type="Rhea" id="RHEA:27974"/>
        <dbReference type="ChEBI" id="CHEBI:15378"/>
        <dbReference type="ChEBI" id="CHEBI:28938"/>
        <dbReference type="ChEBI" id="CHEBI:61032"/>
        <dbReference type="ChEBI" id="CHEBI:61036"/>
        <dbReference type="EC" id="4.3.99.3"/>
    </reaction>
</comment>
<feature type="domain" description="Radical SAM core" evidence="9">
    <location>
        <begin position="40"/>
        <end position="230"/>
    </location>
</feature>
<comment type="similarity">
    <text evidence="8">Belongs to the radical SAM superfamily. 7-carboxy-7-deazaguanine synthase family.</text>
</comment>
<comment type="caution">
    <text evidence="10">The sequence shown here is derived from an EMBL/GenBank/DDBJ whole genome shotgun (WGS) entry which is preliminary data.</text>
</comment>
<dbReference type="GO" id="GO:1904047">
    <property type="term" value="F:S-adenosyl-L-methionine binding"/>
    <property type="evidence" value="ECO:0007669"/>
    <property type="project" value="UniProtKB-UniRule"/>
</dbReference>
<feature type="binding site" evidence="8">
    <location>
        <position position="94"/>
    </location>
    <ligand>
        <name>S-adenosyl-L-methionine</name>
        <dbReference type="ChEBI" id="CHEBI:59789"/>
    </ligand>
</feature>
<evidence type="ECO:0000313" key="11">
    <source>
        <dbReference type="Proteomes" id="UP000253782"/>
    </source>
</evidence>
<dbReference type="InterPro" id="IPR007197">
    <property type="entry name" value="rSAM"/>
</dbReference>
<dbReference type="GO" id="GO:0008616">
    <property type="term" value="P:tRNA queuosine(34) biosynthetic process"/>
    <property type="evidence" value="ECO:0007669"/>
    <property type="project" value="UniProtKB-UniRule"/>
</dbReference>
<dbReference type="GO" id="GO:0051539">
    <property type="term" value="F:4 iron, 4 sulfur cluster binding"/>
    <property type="evidence" value="ECO:0007669"/>
    <property type="project" value="UniProtKB-UniRule"/>
</dbReference>
<feature type="binding site" evidence="8">
    <location>
        <position position="57"/>
    </location>
    <ligand>
        <name>[4Fe-4S] cluster</name>
        <dbReference type="ChEBI" id="CHEBI:49883"/>
        <note>4Fe-4S-S-AdoMet</note>
    </ligand>
</feature>
<keyword evidence="3 8" id="KW-0479">Metal-binding</keyword>
<feature type="binding site" evidence="8">
    <location>
        <position position="92"/>
    </location>
    <ligand>
        <name>substrate</name>
    </ligand>
</feature>
<dbReference type="NCBIfam" id="TIGR04349">
    <property type="entry name" value="rSAM_QueE_gams"/>
    <property type="match status" value="1"/>
</dbReference>
<dbReference type="InterPro" id="IPR013785">
    <property type="entry name" value="Aldolase_TIM"/>
</dbReference>
<dbReference type="InterPro" id="IPR058240">
    <property type="entry name" value="rSAM_sf"/>
</dbReference>
<sequence>MSDKDASVASTTSAAMTVEAMPERLRITEIFHSIQGEADAIGWRTVFIRLTGCPLRCVWCDTEYSFYGGNWRAIDDILAEVASHGVKYVCVTGGEPLAQKRCLILLQRLCDAGYDVSLETSGALDVSPVDPRVRKVMDLKAPDSGEAKRNLWSNLDHLLPHDQIKIVIASRADYEWARNAVAEHALEQRCMVLFSPVHGAVQPRELAEWIIEDKLPVRFQLQLHKLLWNDAAGH</sequence>
<keyword evidence="8" id="KW-0671">Queuosine biosynthesis</keyword>
<feature type="binding site" evidence="8">
    <location>
        <position position="53"/>
    </location>
    <ligand>
        <name>[4Fe-4S] cluster</name>
        <dbReference type="ChEBI" id="CHEBI:49883"/>
        <note>4Fe-4S-S-AdoMet</note>
    </ligand>
</feature>
<feature type="binding site" evidence="8">
    <location>
        <begin position="59"/>
        <end position="61"/>
    </location>
    <ligand>
        <name>S-adenosyl-L-methionine</name>
        <dbReference type="ChEBI" id="CHEBI:59789"/>
    </ligand>
</feature>
<evidence type="ECO:0000259" key="9">
    <source>
        <dbReference type="PROSITE" id="PS51918"/>
    </source>
</evidence>
<accession>A0A369UJ02</accession>
<comment type="cofactor">
    <cofactor evidence="8">
        <name>S-adenosyl-L-methionine</name>
        <dbReference type="ChEBI" id="CHEBI:59789"/>
    </cofactor>
    <text evidence="8">Binds 1 S-adenosyl-L-methionine per subunit.</text>
</comment>
<keyword evidence="7 8" id="KW-0456">Lyase</keyword>
<name>A0A369UJ02_9GAMM</name>
<dbReference type="SUPFAM" id="SSF102114">
    <property type="entry name" value="Radical SAM enzymes"/>
    <property type="match status" value="1"/>
</dbReference>
<dbReference type="UniPathway" id="UPA00391"/>
<dbReference type="InterPro" id="IPR024924">
    <property type="entry name" value="7-CO-7-deazaguanine_synth-like"/>
</dbReference>
<evidence type="ECO:0000256" key="2">
    <source>
        <dbReference type="ARBA" id="ARBA00022691"/>
    </source>
</evidence>
<feature type="binding site" evidence="8">
    <location>
        <begin position="34"/>
        <end position="36"/>
    </location>
    <ligand>
        <name>substrate</name>
    </ligand>
</feature>
<dbReference type="EC" id="4.3.99.3" evidence="8"/>
<evidence type="ECO:0000256" key="8">
    <source>
        <dbReference type="HAMAP-Rule" id="MF_00917"/>
    </source>
</evidence>
<dbReference type="PIRSF" id="PIRSF000370">
    <property type="entry name" value="QueE"/>
    <property type="match status" value="1"/>
</dbReference>
<protein>
    <recommendedName>
        <fullName evidence="8">7-carboxy-7-deazaguanine synthase</fullName>
        <shortName evidence="8">CDG synthase</shortName>
        <ecNumber evidence="8">4.3.99.3</ecNumber>
    </recommendedName>
    <alternativeName>
        <fullName evidence="8">Queuosine biosynthesis protein QueE</fullName>
    </alternativeName>
</protein>
<dbReference type="GO" id="GO:0016840">
    <property type="term" value="F:carbon-nitrogen lyase activity"/>
    <property type="evidence" value="ECO:0007669"/>
    <property type="project" value="UniProtKB-UniRule"/>
</dbReference>
<gene>
    <name evidence="8" type="primary">queE</name>
    <name evidence="10" type="ORF">DVJ77_16490</name>
</gene>
<organism evidence="10 11">
    <name type="scientific">Dyella tabacisoli</name>
    <dbReference type="NCBI Taxonomy" id="2282381"/>
    <lineage>
        <taxon>Bacteria</taxon>
        <taxon>Pseudomonadati</taxon>
        <taxon>Pseudomonadota</taxon>
        <taxon>Gammaproteobacteria</taxon>
        <taxon>Lysobacterales</taxon>
        <taxon>Rhodanobacteraceae</taxon>
        <taxon>Dyella</taxon>
    </lineage>
</organism>
<dbReference type="AlphaFoldDB" id="A0A369UJ02"/>
<dbReference type="EMBL" id="QQAH01000016">
    <property type="protein sequence ID" value="RDD80487.1"/>
    <property type="molecule type" value="Genomic_DNA"/>
</dbReference>
<feature type="binding site" evidence="8">
    <location>
        <position position="62"/>
    </location>
    <ligand>
        <name>Mg(2+)</name>
        <dbReference type="ChEBI" id="CHEBI:18420"/>
    </ligand>
</feature>
<proteinExistence type="inferred from homology"/>
<comment type="function">
    <text evidence="8">Catalyzes the complex heterocyclic radical-mediated conversion of 6-carboxy-5,6,7,8-tetrahydropterin (CPH4) to 7-carboxy-7-deazaguanine (CDG), a step common to the biosynthetic pathways of all 7-deazapurine-containing compounds.</text>
</comment>
<evidence type="ECO:0000256" key="4">
    <source>
        <dbReference type="ARBA" id="ARBA00022842"/>
    </source>
</evidence>
<comment type="caution">
    <text evidence="8">Lacks conserved residue(s) required for the propagation of feature annotation.</text>
</comment>
<comment type="cofactor">
    <cofactor evidence="8">
        <name>[4Fe-4S] cluster</name>
        <dbReference type="ChEBI" id="CHEBI:49883"/>
    </cofactor>
    <text evidence="8">Binds 1 [4Fe-4S] cluster. The cluster is coordinated with 3 cysteines and an exchangeable S-adenosyl-L-methionine.</text>
</comment>
<dbReference type="CDD" id="cd01335">
    <property type="entry name" value="Radical_SAM"/>
    <property type="match status" value="1"/>
</dbReference>
<evidence type="ECO:0000256" key="5">
    <source>
        <dbReference type="ARBA" id="ARBA00023004"/>
    </source>
</evidence>
<dbReference type="HAMAP" id="MF_00917">
    <property type="entry name" value="QueE"/>
    <property type="match status" value="1"/>
</dbReference>
<keyword evidence="11" id="KW-1185">Reference proteome</keyword>
<keyword evidence="4 8" id="KW-0460">Magnesium</keyword>
<dbReference type="Pfam" id="PF04055">
    <property type="entry name" value="Radical_SAM"/>
    <property type="match status" value="1"/>
</dbReference>
<dbReference type="Proteomes" id="UP000253782">
    <property type="component" value="Unassembled WGS sequence"/>
</dbReference>
<dbReference type="PROSITE" id="PS51918">
    <property type="entry name" value="RADICAL_SAM"/>
    <property type="match status" value="1"/>
</dbReference>
<keyword evidence="2 8" id="KW-0949">S-adenosyl-L-methionine</keyword>
<comment type="pathway">
    <text evidence="8">Purine metabolism; 7-cyano-7-deazaguanine biosynthesis.</text>
</comment>
<dbReference type="Gene3D" id="3.20.20.70">
    <property type="entry name" value="Aldolase class I"/>
    <property type="match status" value="1"/>
</dbReference>
<comment type="subunit">
    <text evidence="8">Homodimer.</text>
</comment>
<keyword evidence="6 8" id="KW-0411">Iron-sulfur</keyword>
<comment type="cofactor">
    <cofactor evidence="8">
        <name>Mg(2+)</name>
        <dbReference type="ChEBI" id="CHEBI:18420"/>
    </cofactor>
</comment>
<evidence type="ECO:0000256" key="7">
    <source>
        <dbReference type="ARBA" id="ARBA00023239"/>
    </source>
</evidence>
<evidence type="ECO:0000256" key="1">
    <source>
        <dbReference type="ARBA" id="ARBA00022485"/>
    </source>
</evidence>
<feature type="binding site" evidence="8">
    <location>
        <position position="49"/>
    </location>
    <ligand>
        <name>substrate</name>
    </ligand>
</feature>
<evidence type="ECO:0000256" key="6">
    <source>
        <dbReference type="ARBA" id="ARBA00023014"/>
    </source>
</evidence>
<reference evidence="10 11" key="1">
    <citation type="submission" date="2018-07" db="EMBL/GenBank/DDBJ databases">
        <title>Dyella tabacisoli L4-6T, whole genome shotgun sequence.</title>
        <authorList>
            <person name="Zhou X.-K."/>
            <person name="Li W.-J."/>
            <person name="Duan Y.-Q."/>
        </authorList>
    </citation>
    <scope>NUCLEOTIDE SEQUENCE [LARGE SCALE GENOMIC DNA]</scope>
    <source>
        <strain evidence="10 11">L4-6</strain>
    </source>
</reference>
<dbReference type="InterPro" id="IPR027621">
    <property type="entry name" value="rSAM_QueE_gams"/>
</dbReference>
<feature type="binding site" evidence="8">
    <location>
        <position position="60"/>
    </location>
    <ligand>
        <name>[4Fe-4S] cluster</name>
        <dbReference type="ChEBI" id="CHEBI:49883"/>
        <note>4Fe-4S-S-AdoMet</note>
    </ligand>
</feature>
<dbReference type="PANTHER" id="PTHR42836">
    <property type="entry name" value="7-CARBOXY-7-DEAZAGUANINE SYNTHASE"/>
    <property type="match status" value="1"/>
</dbReference>
<dbReference type="PANTHER" id="PTHR42836:SF1">
    <property type="entry name" value="7-CARBOXY-7-DEAZAGUANINE SYNTHASE"/>
    <property type="match status" value="1"/>
</dbReference>